<dbReference type="SUPFAM" id="SSF48208">
    <property type="entry name" value="Six-hairpin glycosidases"/>
    <property type="match status" value="1"/>
</dbReference>
<keyword evidence="4" id="KW-1133">Transmembrane helix</keyword>
<keyword evidence="4" id="KW-0812">Transmembrane</keyword>
<dbReference type="PROSITE" id="PS50853">
    <property type="entry name" value="FN3"/>
    <property type="match status" value="1"/>
</dbReference>
<keyword evidence="2" id="KW-0624">Polysaccharide degradation</keyword>
<dbReference type="CDD" id="cd00063">
    <property type="entry name" value="FN3"/>
    <property type="match status" value="1"/>
</dbReference>
<reference evidence="7 8" key="1">
    <citation type="submission" date="2018-11" db="EMBL/GenBank/DDBJ databases">
        <title>Genomes From Bacteria Associated with the Canine Oral Cavity: a Test Case for Automated Genome-Based Taxonomic Assignment.</title>
        <authorList>
            <person name="Coil D.A."/>
            <person name="Jospin G."/>
            <person name="Darling A.E."/>
            <person name="Wallis C."/>
            <person name="Davis I.J."/>
            <person name="Harris S."/>
            <person name="Eisen J.A."/>
            <person name="Holcombe L.J."/>
            <person name="O'Flynn C."/>
        </authorList>
    </citation>
    <scope>NUCLEOTIDE SEQUENCE [LARGE SCALE GENOMIC DNA]</scope>
    <source>
        <strain evidence="7 8">OH770</strain>
    </source>
</reference>
<evidence type="ECO:0000256" key="1">
    <source>
        <dbReference type="ARBA" id="ARBA00023295"/>
    </source>
</evidence>
<dbReference type="InterPro" id="IPR013783">
    <property type="entry name" value="Ig-like_fold"/>
</dbReference>
<evidence type="ECO:0000256" key="2">
    <source>
        <dbReference type="ARBA" id="ARBA00023326"/>
    </source>
</evidence>
<evidence type="ECO:0000256" key="3">
    <source>
        <dbReference type="SAM" id="MobiDB-lite"/>
    </source>
</evidence>
<keyword evidence="2" id="KW-0119">Carbohydrate metabolism</keyword>
<dbReference type="InterPro" id="IPR049053">
    <property type="entry name" value="AFCA-like_C"/>
</dbReference>
<evidence type="ECO:0000313" key="8">
    <source>
        <dbReference type="Proteomes" id="UP000280444"/>
    </source>
</evidence>
<accession>A0A3P1SH86</accession>
<feature type="transmembrane region" description="Helical" evidence="4">
    <location>
        <begin position="1504"/>
        <end position="1526"/>
    </location>
</feature>
<dbReference type="Gene3D" id="2.60.40.10">
    <property type="entry name" value="Immunoglobulins"/>
    <property type="match status" value="1"/>
</dbReference>
<dbReference type="RefSeq" id="WP_124867726.1">
    <property type="nucleotide sequence ID" value="NZ_RQZF01000001.1"/>
</dbReference>
<gene>
    <name evidence="7" type="ORF">EII11_01135</name>
</gene>
<feature type="compositionally biased region" description="Gly residues" evidence="3">
    <location>
        <begin position="1384"/>
        <end position="1394"/>
    </location>
</feature>
<dbReference type="OrthoDB" id="9802600at2"/>
<feature type="compositionally biased region" description="Low complexity" evidence="3">
    <location>
        <begin position="1439"/>
        <end position="1448"/>
    </location>
</feature>
<organism evidence="7 8">
    <name type="scientific">Schaalia canis</name>
    <dbReference type="NCBI Taxonomy" id="100469"/>
    <lineage>
        <taxon>Bacteria</taxon>
        <taxon>Bacillati</taxon>
        <taxon>Actinomycetota</taxon>
        <taxon>Actinomycetes</taxon>
        <taxon>Actinomycetales</taxon>
        <taxon>Actinomycetaceae</taxon>
        <taxon>Schaalia</taxon>
    </lineage>
</organism>
<dbReference type="Pfam" id="PF22124">
    <property type="entry name" value="Glyco_hydro_95_cat"/>
    <property type="match status" value="1"/>
</dbReference>
<proteinExistence type="predicted"/>
<feature type="compositionally biased region" description="Low complexity" evidence="3">
    <location>
        <begin position="1482"/>
        <end position="1499"/>
    </location>
</feature>
<dbReference type="SUPFAM" id="SSF49265">
    <property type="entry name" value="Fibronectin type III"/>
    <property type="match status" value="1"/>
</dbReference>
<dbReference type="Pfam" id="PF21307">
    <property type="entry name" value="Glyco_hydro_95_C"/>
    <property type="match status" value="1"/>
</dbReference>
<evidence type="ECO:0000259" key="6">
    <source>
        <dbReference type="PROSITE" id="PS50853"/>
    </source>
</evidence>
<keyword evidence="5" id="KW-0732">Signal</keyword>
<dbReference type="Gene3D" id="2.60.40.1080">
    <property type="match status" value="1"/>
</dbReference>
<dbReference type="GO" id="GO:0004560">
    <property type="term" value="F:alpha-L-fucosidase activity"/>
    <property type="evidence" value="ECO:0007669"/>
    <property type="project" value="TreeGrafter"/>
</dbReference>
<dbReference type="SMART" id="SM00060">
    <property type="entry name" value="FN3"/>
    <property type="match status" value="1"/>
</dbReference>
<name>A0A3P1SH86_9ACTO</name>
<dbReference type="Pfam" id="PF00041">
    <property type="entry name" value="fn3"/>
    <property type="match status" value="1"/>
</dbReference>
<evidence type="ECO:0000313" key="7">
    <source>
        <dbReference type="EMBL" id="RRC96289.1"/>
    </source>
</evidence>
<feature type="chain" id="PRO_5018096358" description="Fibronectin type-III domain-containing protein" evidence="5">
    <location>
        <begin position="27"/>
        <end position="1535"/>
    </location>
</feature>
<feature type="compositionally biased region" description="Low complexity" evidence="3">
    <location>
        <begin position="1395"/>
        <end position="1407"/>
    </location>
</feature>
<dbReference type="Pfam" id="PF14498">
    <property type="entry name" value="Glyco_hyd_65N_2"/>
    <property type="match status" value="1"/>
</dbReference>
<feature type="signal peptide" evidence="5">
    <location>
        <begin position="1"/>
        <end position="26"/>
    </location>
</feature>
<dbReference type="Gene3D" id="2.60.120.260">
    <property type="entry name" value="Galactose-binding domain-like"/>
    <property type="match status" value="1"/>
</dbReference>
<dbReference type="InterPro" id="IPR027414">
    <property type="entry name" value="GH95_N_dom"/>
</dbReference>
<dbReference type="Proteomes" id="UP000280444">
    <property type="component" value="Unassembled WGS sequence"/>
</dbReference>
<keyword evidence="1" id="KW-0378">Hydrolase</keyword>
<keyword evidence="4" id="KW-0472">Membrane</keyword>
<dbReference type="Gene3D" id="1.50.10.10">
    <property type="match status" value="1"/>
</dbReference>
<sequence length="1535" mass="163442">MRIVNGSAAFLAVAALVVAGASIAHAEPGSGTQNGNDPLLWYGQPASATQLKSEGIPAQDNVWQQATLPIGNGDLGGTIYGEISREHIVINEKTLWTGGPGSKGSYDGGNSVAHGANGQTLRDVQRLFEEGDAPAAARLAQQKLIGAFDRNIEQGAYQALADLFIDYGFGRNPSVENYRRDLNLRTGVASVSFTKDGVNYTREMLASHPHNVLVIRLSADGGEGLDATVSLPTKHNASRNGETTEFNGNTLTVKGALHSNGLKYNSKLTVVTDGGSISAQDKAVRIDNARSATLYLAAGTDFAYTYPTYRNGTSAEDLDALIQKRVNDAAEAGWDAVKSAHVTDHSGLMDRVALSLGGWDNSLATDALLETYKSGRATAAQERTLEVLLYQYGRYLTVGSSRDNSQLPANLQGVWARRSNDTGPENAWKADYHLNVNLQMNYWPTYSANLSESADPLIRYVEGLVAPGRKTAQVYMGTDGTPGSGFSAHTETTPYGWTAPGHQFSWGWSPASIPWILQNVYEAYEYSLDEELLRERIYPLLKEQSDFYINVFLHPTTDVYGVDRLASSPAYSPEHGPITDGNTYEQMIIWQLLTDTIHSASVLKVDDSRIGNTENCSTANWRRNWQAHGAFVDPDANRSWSCALSLLKPVVVGDSGQIKEWYDEGELGKWEDGRPIGNGYQTAHRHISHMLGLFPGDLITVDNPDYMNAAKISLDRRTDQATGWGIAQRINSWTRTGDGNRAHRIIRSLFANGIYPNLFDSHPPFQIDGNFGYTSAVNEMLLQSNSTYIDLEKNAHPNYINVLPALPQAWQNGTASGLRARGDFTVDLEWNKGAVTEVRLNSGSGTQATLALPGARGAIVRDSEGAEVQSTVLDDTHITFPTEEGKTYIVSGTRALYLESVTGASVIGAEGGTLTLRAHLRDGRMTDGNVPALAWSSSDPEVATVENGVVTAKAPEGAVTITVALADDPSVKATFDVLILTAQEVTRQVDDADPAVHYTGSWDTWNRDDRNFKRTLHYSRGADARATLEFTGSSVAVYGNVNNHPNNTLADVKVCLSEDNCQTVSSSSAHDLHRQKLVEFTGLEVGTHTVTVMPTGARHKIELDFFEIVAPGVDRAPIQTQLERLAGTTLDPKIHTPESLAAIEEARADAVLAIASEELTSEDAQTAATALKEALDKLAQDSTPPSAVTNLVADPATSSIVLTWNAATDEQGVQHYEVTGAERTLTTSEFTATVDELAADTAYSFTVTAIDYAGNRSEAATVETRTKAEKPIVPAPTDPAPTDPAPTDPAPALPTLEVDESAPFAAGQAVRFTVKGLKPTTTYSVELHSDPIQLGSATSNEEGTLTFEGTIPENVPAGEHALVLKEGDVLAARIPVTVAQKPGGNAGNNQGGTGQDNAGNNQGNAGNNQGGTGQDSAGNSQGGNSHGNAGNNQGGIGTNPGSTGSGNTKQDTAPGQTPNTSGSDKTQSTDKGVGATPDTDKGQTGQPSSNSSTSAPGTSSKLALTGWASGVVVLALIFAGAGVFFVRRSRANENI</sequence>
<dbReference type="InterPro" id="IPR054363">
    <property type="entry name" value="GH95_cat"/>
</dbReference>
<dbReference type="PANTHER" id="PTHR31084">
    <property type="entry name" value="ALPHA-L-FUCOSIDASE 2"/>
    <property type="match status" value="1"/>
</dbReference>
<dbReference type="InterPro" id="IPR012341">
    <property type="entry name" value="6hp_glycosidase-like_sf"/>
</dbReference>
<dbReference type="PANTHER" id="PTHR31084:SF19">
    <property type="entry name" value="GLYCOSYL HYDROLASE FAMILY 95 N-TERMINAL DOMAIN-CONTAINING PROTEIN"/>
    <property type="match status" value="1"/>
</dbReference>
<keyword evidence="8" id="KW-1185">Reference proteome</keyword>
<dbReference type="InterPro" id="IPR008928">
    <property type="entry name" value="6-hairpin_glycosidase_sf"/>
</dbReference>
<keyword evidence="1" id="KW-0326">Glycosidase</keyword>
<comment type="caution">
    <text evidence="7">The sequence shown here is derived from an EMBL/GenBank/DDBJ whole genome shotgun (WGS) entry which is preliminary data.</text>
</comment>
<dbReference type="GO" id="GO:0000272">
    <property type="term" value="P:polysaccharide catabolic process"/>
    <property type="evidence" value="ECO:0007669"/>
    <property type="project" value="UniProtKB-KW"/>
</dbReference>
<feature type="compositionally biased region" description="Polar residues" evidence="3">
    <location>
        <begin position="1449"/>
        <end position="1470"/>
    </location>
</feature>
<evidence type="ECO:0000256" key="5">
    <source>
        <dbReference type="SAM" id="SignalP"/>
    </source>
</evidence>
<feature type="region of interest" description="Disordered" evidence="3">
    <location>
        <begin position="1379"/>
        <end position="1499"/>
    </location>
</feature>
<dbReference type="SUPFAM" id="SSF49373">
    <property type="entry name" value="Invasin/intimin cell-adhesion fragments"/>
    <property type="match status" value="1"/>
</dbReference>
<feature type="compositionally biased region" description="Pro residues" evidence="3">
    <location>
        <begin position="1273"/>
        <end position="1286"/>
    </location>
</feature>
<dbReference type="InterPro" id="IPR036116">
    <property type="entry name" value="FN3_sf"/>
</dbReference>
<protein>
    <recommendedName>
        <fullName evidence="6">Fibronectin type-III domain-containing protein</fullName>
    </recommendedName>
</protein>
<dbReference type="InterPro" id="IPR003961">
    <property type="entry name" value="FN3_dom"/>
</dbReference>
<evidence type="ECO:0000256" key="4">
    <source>
        <dbReference type="SAM" id="Phobius"/>
    </source>
</evidence>
<dbReference type="EMBL" id="RQZF01000001">
    <property type="protein sequence ID" value="RRC96289.1"/>
    <property type="molecule type" value="Genomic_DNA"/>
</dbReference>
<feature type="domain" description="Fibronectin type-III" evidence="6">
    <location>
        <begin position="1184"/>
        <end position="1271"/>
    </location>
</feature>
<feature type="region of interest" description="Disordered" evidence="3">
    <location>
        <begin position="1263"/>
        <end position="1286"/>
    </location>
</feature>
<dbReference type="InterPro" id="IPR008964">
    <property type="entry name" value="Invasin/intimin_cell_adhesion"/>
</dbReference>